<dbReference type="InterPro" id="IPR000408">
    <property type="entry name" value="Reg_chr_condens"/>
</dbReference>
<dbReference type="InterPro" id="IPR051553">
    <property type="entry name" value="Ran_GTPase-activating"/>
</dbReference>
<name>A0A507AIY2_9PEZI</name>
<dbReference type="SUPFAM" id="SSF50985">
    <property type="entry name" value="RCC1/BLIP-II"/>
    <property type="match status" value="1"/>
</dbReference>
<evidence type="ECO:0000256" key="1">
    <source>
        <dbReference type="ARBA" id="ARBA00022658"/>
    </source>
</evidence>
<protein>
    <recommendedName>
        <fullName evidence="5">RCC1-like domain-containing protein</fullName>
    </recommendedName>
</protein>
<dbReference type="Gene3D" id="2.130.10.30">
    <property type="entry name" value="Regulator of chromosome condensation 1/beta-lactamase-inhibitor protein II"/>
    <property type="match status" value="1"/>
</dbReference>
<keyword evidence="1" id="KW-0344">Guanine-nucleotide releasing factor</keyword>
<dbReference type="InterPro" id="IPR009091">
    <property type="entry name" value="RCC1/BLIP-II"/>
</dbReference>
<dbReference type="Pfam" id="PF25390">
    <property type="entry name" value="WD40_RLD"/>
    <property type="match status" value="1"/>
</dbReference>
<dbReference type="PANTHER" id="PTHR45982">
    <property type="entry name" value="REGULATOR OF CHROMOSOME CONDENSATION"/>
    <property type="match status" value="1"/>
</dbReference>
<dbReference type="OrthoDB" id="61110at2759"/>
<sequence length="510" mass="54652">MVASASRGVKRKADSIGDEEREASRASRARTDGHSAPPATRRPKISNKVSSAGPENTPRPPKSSQRPAPILAVMGFGSHEMGELGLGPKATEVRRPRLISSLDPDAKTAFHVVQLDCGGMHSLALTVDNKILSWGVNDNGALGRETSWDGGVRDVDADESDDQSEEADDLNPRESSPAEILSGHFPPKTRFVQVAAGDSCSFVVTDTGLVYGWGTFVNPRGDKSFGYTDDETRKIIEIQPVPVLVPGLKDVRQIKCGANHAIALDKRGGVWAWGVDEQKQLGRAERSGFGRHRKDPLVPRRVEACPRGARYIASGPYHSFAVDTRGVVWSWGLNSYGQSGCKELLAEDGGPSILPHPMKASSLHGRRIAAIDGGAHHSVAITVKGEFLVWGRLDAGQLGVKFSDQQFDDPTLIRRDENGRPRICLRPTLVPDIGYAAFVSCGTENTIFVNAEGTAFSAGFGPQGQLGLGEIESLDEAKEIIGKAVSGRRLTWAGTGGQFSMIAAPLTRPA</sequence>
<keyword evidence="7" id="KW-1185">Reference proteome</keyword>
<dbReference type="GeneID" id="41968849"/>
<reference evidence="6 7" key="1">
    <citation type="submission" date="2019-06" db="EMBL/GenBank/DDBJ databases">
        <title>Draft genome sequence of the filamentous fungus Phialemoniopsis curvata isolated from diesel fuel.</title>
        <authorList>
            <person name="Varaljay V.A."/>
            <person name="Lyon W.J."/>
            <person name="Crouch A.L."/>
            <person name="Drake C.E."/>
            <person name="Hollomon J.M."/>
            <person name="Nadeau L.J."/>
            <person name="Nunn H.S."/>
            <person name="Stevenson B.S."/>
            <person name="Bojanowski C.L."/>
            <person name="Crookes-Goodson W.J."/>
        </authorList>
    </citation>
    <scope>NUCLEOTIDE SEQUENCE [LARGE SCALE GENOMIC DNA]</scope>
    <source>
        <strain evidence="6 7">D216</strain>
    </source>
</reference>
<keyword evidence="2" id="KW-0677">Repeat</keyword>
<comment type="caution">
    <text evidence="6">The sequence shown here is derived from an EMBL/GenBank/DDBJ whole genome shotgun (WGS) entry which is preliminary data.</text>
</comment>
<feature type="region of interest" description="Disordered" evidence="4">
    <location>
        <begin position="1"/>
        <end position="68"/>
    </location>
</feature>
<evidence type="ECO:0000256" key="3">
    <source>
        <dbReference type="PROSITE-ProRule" id="PRU00235"/>
    </source>
</evidence>
<dbReference type="GO" id="GO:0005737">
    <property type="term" value="C:cytoplasm"/>
    <property type="evidence" value="ECO:0007669"/>
    <property type="project" value="TreeGrafter"/>
</dbReference>
<feature type="repeat" description="RCC1" evidence="3">
    <location>
        <begin position="385"/>
        <end position="452"/>
    </location>
</feature>
<evidence type="ECO:0000256" key="2">
    <source>
        <dbReference type="ARBA" id="ARBA00022737"/>
    </source>
</evidence>
<evidence type="ECO:0000256" key="4">
    <source>
        <dbReference type="SAM" id="MobiDB-lite"/>
    </source>
</evidence>
<evidence type="ECO:0000313" key="7">
    <source>
        <dbReference type="Proteomes" id="UP000319257"/>
    </source>
</evidence>
<dbReference type="PROSITE" id="PS00626">
    <property type="entry name" value="RCC1_2"/>
    <property type="match status" value="1"/>
</dbReference>
<dbReference type="Proteomes" id="UP000319257">
    <property type="component" value="Unassembled WGS sequence"/>
</dbReference>
<dbReference type="AlphaFoldDB" id="A0A507AIY2"/>
<dbReference type="RefSeq" id="XP_030991916.1">
    <property type="nucleotide sequence ID" value="XM_031135477.1"/>
</dbReference>
<feature type="region of interest" description="Disordered" evidence="4">
    <location>
        <begin position="143"/>
        <end position="182"/>
    </location>
</feature>
<feature type="repeat" description="RCC1" evidence="3">
    <location>
        <begin position="326"/>
        <end position="384"/>
    </location>
</feature>
<feature type="repeat" description="RCC1" evidence="3">
    <location>
        <begin position="129"/>
        <end position="207"/>
    </location>
</feature>
<evidence type="ECO:0000313" key="6">
    <source>
        <dbReference type="EMBL" id="TPX10205.1"/>
    </source>
</evidence>
<dbReference type="InterPro" id="IPR058923">
    <property type="entry name" value="RCC1-like_dom"/>
</dbReference>
<feature type="domain" description="RCC1-like" evidence="5">
    <location>
        <begin position="73"/>
        <end position="502"/>
    </location>
</feature>
<dbReference type="PROSITE" id="PS00625">
    <property type="entry name" value="RCC1_1"/>
    <property type="match status" value="1"/>
</dbReference>
<feature type="compositionally biased region" description="Basic and acidic residues" evidence="4">
    <location>
        <begin position="22"/>
        <end position="33"/>
    </location>
</feature>
<dbReference type="PROSITE" id="PS50012">
    <property type="entry name" value="RCC1_3"/>
    <property type="match status" value="6"/>
</dbReference>
<accession>A0A507AIY2</accession>
<evidence type="ECO:0000259" key="5">
    <source>
        <dbReference type="Pfam" id="PF25390"/>
    </source>
</evidence>
<feature type="repeat" description="RCC1" evidence="3">
    <location>
        <begin position="71"/>
        <end position="128"/>
    </location>
</feature>
<organism evidence="6 7">
    <name type="scientific">Thyridium curvatum</name>
    <dbReference type="NCBI Taxonomy" id="1093900"/>
    <lineage>
        <taxon>Eukaryota</taxon>
        <taxon>Fungi</taxon>
        <taxon>Dikarya</taxon>
        <taxon>Ascomycota</taxon>
        <taxon>Pezizomycotina</taxon>
        <taxon>Sordariomycetes</taxon>
        <taxon>Sordariomycetidae</taxon>
        <taxon>Thyridiales</taxon>
        <taxon>Thyridiaceae</taxon>
        <taxon>Thyridium</taxon>
    </lineage>
</organism>
<dbReference type="InParanoid" id="A0A507AIY2"/>
<feature type="compositionally biased region" description="Acidic residues" evidence="4">
    <location>
        <begin position="156"/>
        <end position="169"/>
    </location>
</feature>
<dbReference type="EMBL" id="SKBQ01000005">
    <property type="protein sequence ID" value="TPX10205.1"/>
    <property type="molecule type" value="Genomic_DNA"/>
</dbReference>
<feature type="repeat" description="RCC1" evidence="3">
    <location>
        <begin position="268"/>
        <end position="325"/>
    </location>
</feature>
<dbReference type="GO" id="GO:0005085">
    <property type="term" value="F:guanyl-nucleotide exchange factor activity"/>
    <property type="evidence" value="ECO:0007669"/>
    <property type="project" value="TreeGrafter"/>
</dbReference>
<dbReference type="PRINTS" id="PR00633">
    <property type="entry name" value="RCCNDNSATION"/>
</dbReference>
<proteinExistence type="predicted"/>
<dbReference type="PANTHER" id="PTHR45982:SF1">
    <property type="entry name" value="REGULATOR OF CHROMOSOME CONDENSATION"/>
    <property type="match status" value="1"/>
</dbReference>
<feature type="repeat" description="RCC1" evidence="3">
    <location>
        <begin position="208"/>
        <end position="267"/>
    </location>
</feature>
<dbReference type="STRING" id="1093900.A0A507AIY2"/>
<gene>
    <name evidence="6" type="ORF">E0L32_001402</name>
</gene>